<dbReference type="PIRSF" id="PIRSF039085">
    <property type="entry name" value="ABC_ATPase_HisP"/>
    <property type="match status" value="1"/>
</dbReference>
<sequence>MPLVHAVNVTKSFHHNEVLKGIDLDVDAGQVVCLLGPSGSGKTTFLRCINQLETIDGGRIWVDDELMGYADRDGKLYRLKNKEIAAQRREIGMVFQRFNLFPHMTALENIVEAPTQVKRESKKTARERAMKLLDRVGLADRCNAYPAQLSGGQQQRVAIARALAMQPKLMLFDEPTSALDPELVGEVLAVMRELALDGMTMIVVTHEMSFAREVADTVVFMDGGVVVEAGPPKDVIGNPQHSRTRAFLSRLRSEHEHP</sequence>
<protein>
    <recommendedName>
        <fullName evidence="5">ABC-type polar-amino-acid transporter</fullName>
        <ecNumber evidence="5">7.4.2.1</ecNumber>
    </recommendedName>
</protein>
<evidence type="ECO:0000256" key="5">
    <source>
        <dbReference type="ARBA" id="ARBA00038850"/>
    </source>
</evidence>
<accession>A0A4V3GFH2</accession>
<evidence type="ECO:0000256" key="3">
    <source>
        <dbReference type="ARBA" id="ARBA00022741"/>
    </source>
</evidence>
<dbReference type="EC" id="7.4.2.1" evidence="5"/>
<dbReference type="PROSITE" id="PS00211">
    <property type="entry name" value="ABC_TRANSPORTER_1"/>
    <property type="match status" value="1"/>
</dbReference>
<name>A0A4V3GFH2_9ACTN</name>
<keyword evidence="4 8" id="KW-0067">ATP-binding</keyword>
<dbReference type="GO" id="GO:0016887">
    <property type="term" value="F:ATP hydrolysis activity"/>
    <property type="evidence" value="ECO:0007669"/>
    <property type="project" value="InterPro"/>
</dbReference>
<dbReference type="PANTHER" id="PTHR43166">
    <property type="entry name" value="AMINO ACID IMPORT ATP-BINDING PROTEIN"/>
    <property type="match status" value="1"/>
</dbReference>
<evidence type="ECO:0000313" key="9">
    <source>
        <dbReference type="Proteomes" id="UP000295146"/>
    </source>
</evidence>
<dbReference type="SMART" id="SM00382">
    <property type="entry name" value="AAA"/>
    <property type="match status" value="1"/>
</dbReference>
<dbReference type="Proteomes" id="UP000295146">
    <property type="component" value="Unassembled WGS sequence"/>
</dbReference>
<dbReference type="EMBL" id="SODP01000003">
    <property type="protein sequence ID" value="TDW66789.1"/>
    <property type="molecule type" value="Genomic_DNA"/>
</dbReference>
<dbReference type="InterPro" id="IPR003439">
    <property type="entry name" value="ABC_transporter-like_ATP-bd"/>
</dbReference>
<dbReference type="PANTHER" id="PTHR43166:SF4">
    <property type="entry name" value="PHOSPHONATES IMPORT ATP-BINDING PROTEIN PHNC"/>
    <property type="match status" value="1"/>
</dbReference>
<organism evidence="8 9">
    <name type="scientific">Kribbella pratensis</name>
    <dbReference type="NCBI Taxonomy" id="2512112"/>
    <lineage>
        <taxon>Bacteria</taxon>
        <taxon>Bacillati</taxon>
        <taxon>Actinomycetota</taxon>
        <taxon>Actinomycetes</taxon>
        <taxon>Propionibacteriales</taxon>
        <taxon>Kribbellaceae</taxon>
        <taxon>Kribbella</taxon>
    </lineage>
</organism>
<dbReference type="PROSITE" id="PS50893">
    <property type="entry name" value="ABC_TRANSPORTER_2"/>
    <property type="match status" value="1"/>
</dbReference>
<dbReference type="GO" id="GO:0005524">
    <property type="term" value="F:ATP binding"/>
    <property type="evidence" value="ECO:0007669"/>
    <property type="project" value="UniProtKB-KW"/>
</dbReference>
<reference evidence="8 9" key="1">
    <citation type="submission" date="2019-03" db="EMBL/GenBank/DDBJ databases">
        <title>Genomic Encyclopedia of Type Strains, Phase III (KMG-III): the genomes of soil and plant-associated and newly described type strains.</title>
        <authorList>
            <person name="Whitman W."/>
        </authorList>
    </citation>
    <scope>NUCLEOTIDE SEQUENCE [LARGE SCALE GENOMIC DNA]</scope>
    <source>
        <strain evidence="8 9">VKM Ac-2573</strain>
    </source>
</reference>
<dbReference type="InterPro" id="IPR003593">
    <property type="entry name" value="AAA+_ATPase"/>
</dbReference>
<evidence type="ECO:0000256" key="4">
    <source>
        <dbReference type="ARBA" id="ARBA00022840"/>
    </source>
</evidence>
<comment type="catalytic activity">
    <reaction evidence="6">
        <text>a polar amino acid(out) + ATP + H2O = a polar amino acid(in) + ADP + phosphate + H(+)</text>
        <dbReference type="Rhea" id="RHEA:14673"/>
        <dbReference type="ChEBI" id="CHEBI:15377"/>
        <dbReference type="ChEBI" id="CHEBI:15378"/>
        <dbReference type="ChEBI" id="CHEBI:30616"/>
        <dbReference type="ChEBI" id="CHEBI:43474"/>
        <dbReference type="ChEBI" id="CHEBI:62031"/>
        <dbReference type="ChEBI" id="CHEBI:456216"/>
        <dbReference type="EC" id="7.4.2.1"/>
    </reaction>
    <physiologicalReaction direction="left-to-right" evidence="6">
        <dbReference type="Rhea" id="RHEA:14674"/>
    </physiologicalReaction>
</comment>
<dbReference type="GO" id="GO:0015426">
    <property type="term" value="F:ATPase-coupled polar amino acid-transporter activity"/>
    <property type="evidence" value="ECO:0007669"/>
    <property type="project" value="UniProtKB-EC"/>
</dbReference>
<dbReference type="AlphaFoldDB" id="A0A4V3GFH2"/>
<evidence type="ECO:0000256" key="6">
    <source>
        <dbReference type="ARBA" id="ARBA00047624"/>
    </source>
</evidence>
<gene>
    <name evidence="8" type="ORF">EV653_6821</name>
</gene>
<evidence type="ECO:0000256" key="2">
    <source>
        <dbReference type="ARBA" id="ARBA00022448"/>
    </source>
</evidence>
<dbReference type="InterPro" id="IPR027417">
    <property type="entry name" value="P-loop_NTPase"/>
</dbReference>
<dbReference type="SUPFAM" id="SSF52540">
    <property type="entry name" value="P-loop containing nucleoside triphosphate hydrolases"/>
    <property type="match status" value="1"/>
</dbReference>
<proteinExistence type="inferred from homology"/>
<keyword evidence="9" id="KW-1185">Reference proteome</keyword>
<dbReference type="Gene3D" id="3.40.50.300">
    <property type="entry name" value="P-loop containing nucleotide triphosphate hydrolases"/>
    <property type="match status" value="1"/>
</dbReference>
<dbReference type="FunFam" id="3.40.50.300:FF:000020">
    <property type="entry name" value="Amino acid ABC transporter ATP-binding component"/>
    <property type="match status" value="1"/>
</dbReference>
<dbReference type="OrthoDB" id="9806471at2"/>
<dbReference type="InterPro" id="IPR050086">
    <property type="entry name" value="MetN_ABC_transporter-like"/>
</dbReference>
<evidence type="ECO:0000256" key="1">
    <source>
        <dbReference type="ARBA" id="ARBA00005417"/>
    </source>
</evidence>
<comment type="similarity">
    <text evidence="1">Belongs to the ABC transporter superfamily.</text>
</comment>
<keyword evidence="2" id="KW-0813">Transport</keyword>
<dbReference type="CDD" id="cd03262">
    <property type="entry name" value="ABC_HisP_GlnQ"/>
    <property type="match status" value="1"/>
</dbReference>
<evidence type="ECO:0000313" key="8">
    <source>
        <dbReference type="EMBL" id="TDW66789.1"/>
    </source>
</evidence>
<evidence type="ECO:0000259" key="7">
    <source>
        <dbReference type="PROSITE" id="PS50893"/>
    </source>
</evidence>
<keyword evidence="3" id="KW-0547">Nucleotide-binding</keyword>
<dbReference type="InterPro" id="IPR030679">
    <property type="entry name" value="ABC_ATPase_HisP-typ"/>
</dbReference>
<dbReference type="InterPro" id="IPR017871">
    <property type="entry name" value="ABC_transporter-like_CS"/>
</dbReference>
<comment type="caution">
    <text evidence="8">The sequence shown here is derived from an EMBL/GenBank/DDBJ whole genome shotgun (WGS) entry which is preliminary data.</text>
</comment>
<dbReference type="Pfam" id="PF00005">
    <property type="entry name" value="ABC_tran"/>
    <property type="match status" value="1"/>
</dbReference>
<feature type="domain" description="ABC transporter" evidence="7">
    <location>
        <begin position="4"/>
        <end position="248"/>
    </location>
</feature>